<dbReference type="InterPro" id="IPR006157">
    <property type="entry name" value="FolB_dom"/>
</dbReference>
<keyword evidence="9" id="KW-1185">Reference proteome</keyword>
<comment type="similarity">
    <text evidence="3 6">Belongs to the DHNA family.</text>
</comment>
<dbReference type="Proteomes" id="UP000184404">
    <property type="component" value="Unassembled WGS sequence"/>
</dbReference>
<proteinExistence type="inferred from homology"/>
<dbReference type="SUPFAM" id="SSF55620">
    <property type="entry name" value="Tetrahydrobiopterin biosynthesis enzymes-like"/>
    <property type="match status" value="1"/>
</dbReference>
<dbReference type="NCBIfam" id="TIGR00526">
    <property type="entry name" value="folB_dom"/>
    <property type="match status" value="1"/>
</dbReference>
<feature type="domain" description="Dihydroneopterin aldolase/epimerase" evidence="7">
    <location>
        <begin position="4"/>
        <end position="117"/>
    </location>
</feature>
<dbReference type="RefSeq" id="WP_072934906.1">
    <property type="nucleotide sequence ID" value="NZ_FQUG01000003.1"/>
</dbReference>
<comment type="function">
    <text evidence="6">Catalyzes the conversion of 7,8-dihydroneopterin to 6-hydroxymethyl-7,8-dihydropterin.</text>
</comment>
<evidence type="ECO:0000256" key="3">
    <source>
        <dbReference type="ARBA" id="ARBA00005708"/>
    </source>
</evidence>
<dbReference type="AlphaFoldDB" id="A0A1M4UXF4"/>
<dbReference type="GO" id="GO:0005737">
    <property type="term" value="C:cytoplasm"/>
    <property type="evidence" value="ECO:0007669"/>
    <property type="project" value="TreeGrafter"/>
</dbReference>
<dbReference type="FunFam" id="3.30.1130.10:FF:000003">
    <property type="entry name" value="7,8-dihydroneopterin aldolase"/>
    <property type="match status" value="1"/>
</dbReference>
<dbReference type="SMART" id="SM00905">
    <property type="entry name" value="FolB"/>
    <property type="match status" value="1"/>
</dbReference>
<dbReference type="CDD" id="cd00534">
    <property type="entry name" value="DHNA_DHNTPE"/>
    <property type="match status" value="1"/>
</dbReference>
<evidence type="ECO:0000259" key="7">
    <source>
        <dbReference type="SMART" id="SM00905"/>
    </source>
</evidence>
<evidence type="ECO:0000256" key="6">
    <source>
        <dbReference type="RuleBase" id="RU362079"/>
    </source>
</evidence>
<dbReference type="OrthoDB" id="9803748at2"/>
<organism evidence="8 9">
    <name type="scientific">Schwartzia succinivorans DSM 10502</name>
    <dbReference type="NCBI Taxonomy" id="1123243"/>
    <lineage>
        <taxon>Bacteria</taxon>
        <taxon>Bacillati</taxon>
        <taxon>Bacillota</taxon>
        <taxon>Negativicutes</taxon>
        <taxon>Selenomonadales</taxon>
        <taxon>Selenomonadaceae</taxon>
        <taxon>Schwartzia</taxon>
    </lineage>
</organism>
<dbReference type="UniPathway" id="UPA00077">
    <property type="reaction ID" value="UER00154"/>
</dbReference>
<evidence type="ECO:0000313" key="8">
    <source>
        <dbReference type="EMBL" id="SHE61313.1"/>
    </source>
</evidence>
<keyword evidence="4 6" id="KW-0289">Folate biosynthesis</keyword>
<comment type="catalytic activity">
    <reaction evidence="1 6">
        <text>7,8-dihydroneopterin = 6-hydroxymethyl-7,8-dihydropterin + glycolaldehyde</text>
        <dbReference type="Rhea" id="RHEA:10540"/>
        <dbReference type="ChEBI" id="CHEBI:17001"/>
        <dbReference type="ChEBI" id="CHEBI:17071"/>
        <dbReference type="ChEBI" id="CHEBI:44841"/>
        <dbReference type="EC" id="4.1.2.25"/>
    </reaction>
</comment>
<dbReference type="GO" id="GO:0046654">
    <property type="term" value="P:tetrahydrofolate biosynthetic process"/>
    <property type="evidence" value="ECO:0007669"/>
    <property type="project" value="UniProtKB-UniRule"/>
</dbReference>
<dbReference type="NCBIfam" id="TIGR00525">
    <property type="entry name" value="folB"/>
    <property type="match status" value="1"/>
</dbReference>
<evidence type="ECO:0000256" key="2">
    <source>
        <dbReference type="ARBA" id="ARBA00005013"/>
    </source>
</evidence>
<reference evidence="8 9" key="1">
    <citation type="submission" date="2016-11" db="EMBL/GenBank/DDBJ databases">
        <authorList>
            <person name="Jaros S."/>
            <person name="Januszkiewicz K."/>
            <person name="Wedrychowicz H."/>
        </authorList>
    </citation>
    <scope>NUCLEOTIDE SEQUENCE [LARGE SCALE GENOMIC DNA]</scope>
    <source>
        <strain evidence="8 9">DSM 10502</strain>
    </source>
</reference>
<dbReference type="InterPro" id="IPR006156">
    <property type="entry name" value="Dihydroneopterin_aldolase"/>
</dbReference>
<dbReference type="Gene3D" id="3.30.1130.10">
    <property type="match status" value="1"/>
</dbReference>
<comment type="pathway">
    <text evidence="2 6">Cofactor biosynthesis; tetrahydrofolate biosynthesis; 2-amino-4-hydroxy-6-hydroxymethyl-7,8-dihydropteridine diphosphate from 7,8-dihydroneopterin triphosphate: step 3/4.</text>
</comment>
<protein>
    <recommendedName>
        <fullName evidence="6">7,8-dihydroneopterin aldolase</fullName>
        <ecNumber evidence="6">4.1.2.25</ecNumber>
    </recommendedName>
</protein>
<dbReference type="GO" id="GO:0046656">
    <property type="term" value="P:folic acid biosynthetic process"/>
    <property type="evidence" value="ECO:0007669"/>
    <property type="project" value="UniProtKB-UniRule"/>
</dbReference>
<dbReference type="Pfam" id="PF02152">
    <property type="entry name" value="FolB"/>
    <property type="match status" value="1"/>
</dbReference>
<dbReference type="GO" id="GO:0004150">
    <property type="term" value="F:dihydroneopterin aldolase activity"/>
    <property type="evidence" value="ECO:0007669"/>
    <property type="project" value="UniProtKB-UniRule"/>
</dbReference>
<dbReference type="PANTHER" id="PTHR42844">
    <property type="entry name" value="DIHYDRONEOPTERIN ALDOLASE 1-RELATED"/>
    <property type="match status" value="1"/>
</dbReference>
<dbReference type="PANTHER" id="PTHR42844:SF1">
    <property type="entry name" value="DIHYDRONEOPTERIN ALDOLASE 1-RELATED"/>
    <property type="match status" value="1"/>
</dbReference>
<gene>
    <name evidence="8" type="ORF">SAMN02745190_00809</name>
</gene>
<dbReference type="EMBL" id="FQUG01000003">
    <property type="protein sequence ID" value="SHE61313.1"/>
    <property type="molecule type" value="Genomic_DNA"/>
</dbReference>
<evidence type="ECO:0000256" key="1">
    <source>
        <dbReference type="ARBA" id="ARBA00001353"/>
    </source>
</evidence>
<evidence type="ECO:0000313" key="9">
    <source>
        <dbReference type="Proteomes" id="UP000184404"/>
    </source>
</evidence>
<dbReference type="STRING" id="1123243.SAMN02745190_00809"/>
<sequence length="122" mass="13556">MDRIKIEGMEFRGRHGCKAAERELGQPFIVDVSMYFDVSPAGKSDDINKTVNYAKVFEAVEAIVEGEPVALIEALAEHISEALFERFALIQKLRIVVHKPSAPIPGKFADVSVSITRERGKK</sequence>
<name>A0A1M4UXF4_9FIRM</name>
<keyword evidence="5 6" id="KW-0456">Lyase</keyword>
<dbReference type="EC" id="4.1.2.25" evidence="6"/>
<dbReference type="InterPro" id="IPR043133">
    <property type="entry name" value="GTP-CH-I_C/QueF"/>
</dbReference>
<accession>A0A1M4UXF4</accession>
<evidence type="ECO:0000256" key="4">
    <source>
        <dbReference type="ARBA" id="ARBA00022909"/>
    </source>
</evidence>
<evidence type="ECO:0000256" key="5">
    <source>
        <dbReference type="ARBA" id="ARBA00023239"/>
    </source>
</evidence>